<accession>A0A9P9IIS8</accession>
<proteinExistence type="predicted"/>
<dbReference type="Pfam" id="PF24539">
    <property type="entry name" value="DUF7600"/>
    <property type="match status" value="1"/>
</dbReference>
<evidence type="ECO:0000313" key="3">
    <source>
        <dbReference type="Proteomes" id="UP000717696"/>
    </source>
</evidence>
<dbReference type="Proteomes" id="UP000717696">
    <property type="component" value="Unassembled WGS sequence"/>
</dbReference>
<dbReference type="SUPFAM" id="SSF81383">
    <property type="entry name" value="F-box domain"/>
    <property type="match status" value="1"/>
</dbReference>
<feature type="domain" description="F-box" evidence="1">
    <location>
        <begin position="195"/>
        <end position="241"/>
    </location>
</feature>
<dbReference type="PROSITE" id="PS50181">
    <property type="entry name" value="FBOX"/>
    <property type="match status" value="1"/>
</dbReference>
<sequence>MSECCVLCGMMIERLELGPGWTREFRAIYTTCPDIKPALSGTGTRTENYDVVEIVPEDEGPVWAEIWPMRSNFATLNDDEPELTWGFLFHWSCWEMLTFIGPQNLNKLFHYFRSFPIQIEGVVNFDHDYGGLYTYDPPLKDLAPGDETSIGINPSEDQQQDGCDIPDLVDIFERDNVSSVPLNAAAISTIDQTSADTFSQLPIEILQAILIYLPSKDVLHARLASRFCAHIPLPDLFWKSRFLPGQEFDHIFEAEEHLASRRGEWKSLFLSVKRLRHRPEVINRKRIWGLVTSLQGILDRMGNAPCEGEPIRSFFEPNAPSDQIRHWTTAKRCLVPPQKDFIEGCRSLHDRALAIPTETATLLVSTIEVHGRVYICGLHFQQSDGKECSIGYNHSQHQVILTKDKNHFITGFNLAQDRRGIRGISVISSAGTSSWIGNHQDVPKRRLVINSTGEVPVTFIKGGFDAMKLVYLSIFGGDETLIESALSVRDTAVWFPEIPDQSLSFLGPKQPTTDSAHRIPLSTLMFGGLNGQHLSEVHSIQVWTGSERWKSIVAIDVSFTTSRKTIRLGTPKMPSQIALARNKYSDEESIHEDDVPKPETMHEFVIDSGGGERITGLDTIHAPYKEKFLGFKIYTNRDRMGEYPPQSPLSVQSEFPDDHLWKNKTRSFSPETRTIIGFYAAVDSSTVHGTGGLDALGIIVQGLSTQELKAKDRNDD</sequence>
<name>A0A9P9IIS8_9HYPO</name>
<gene>
    <name evidence="2" type="ORF">B0J13DRAFT_156355</name>
</gene>
<dbReference type="InterPro" id="IPR036047">
    <property type="entry name" value="F-box-like_dom_sf"/>
</dbReference>
<dbReference type="EMBL" id="JAGMUU010000026">
    <property type="protein sequence ID" value="KAH7122101.1"/>
    <property type="molecule type" value="Genomic_DNA"/>
</dbReference>
<dbReference type="OrthoDB" id="5273847at2759"/>
<dbReference type="InterPro" id="IPR001810">
    <property type="entry name" value="F-box_dom"/>
</dbReference>
<dbReference type="Pfam" id="PF00646">
    <property type="entry name" value="F-box"/>
    <property type="match status" value="1"/>
</dbReference>
<dbReference type="AlphaFoldDB" id="A0A9P9IIS8"/>
<evidence type="ECO:0000259" key="1">
    <source>
        <dbReference type="PROSITE" id="PS50181"/>
    </source>
</evidence>
<reference evidence="2" key="1">
    <citation type="journal article" date="2021" name="Nat. Commun.">
        <title>Genetic determinants of endophytism in the Arabidopsis root mycobiome.</title>
        <authorList>
            <person name="Mesny F."/>
            <person name="Miyauchi S."/>
            <person name="Thiergart T."/>
            <person name="Pickel B."/>
            <person name="Atanasova L."/>
            <person name="Karlsson M."/>
            <person name="Huettel B."/>
            <person name="Barry K.W."/>
            <person name="Haridas S."/>
            <person name="Chen C."/>
            <person name="Bauer D."/>
            <person name="Andreopoulos W."/>
            <person name="Pangilinan J."/>
            <person name="LaButti K."/>
            <person name="Riley R."/>
            <person name="Lipzen A."/>
            <person name="Clum A."/>
            <person name="Drula E."/>
            <person name="Henrissat B."/>
            <person name="Kohler A."/>
            <person name="Grigoriev I.V."/>
            <person name="Martin F.M."/>
            <person name="Hacquard S."/>
        </authorList>
    </citation>
    <scope>NUCLEOTIDE SEQUENCE</scope>
    <source>
        <strain evidence="2">MPI-CAGE-AT-0021</strain>
    </source>
</reference>
<keyword evidence="3" id="KW-1185">Reference proteome</keyword>
<protein>
    <recommendedName>
        <fullName evidence="1">F-box domain-containing protein</fullName>
    </recommendedName>
</protein>
<dbReference type="InterPro" id="IPR056021">
    <property type="entry name" value="DUF7600"/>
</dbReference>
<dbReference type="Gene3D" id="1.20.1280.50">
    <property type="match status" value="1"/>
</dbReference>
<dbReference type="CDD" id="cd09917">
    <property type="entry name" value="F-box_SF"/>
    <property type="match status" value="1"/>
</dbReference>
<comment type="caution">
    <text evidence="2">The sequence shown here is derived from an EMBL/GenBank/DDBJ whole genome shotgun (WGS) entry which is preliminary data.</text>
</comment>
<organism evidence="2 3">
    <name type="scientific">Dactylonectria estremocensis</name>
    <dbReference type="NCBI Taxonomy" id="1079267"/>
    <lineage>
        <taxon>Eukaryota</taxon>
        <taxon>Fungi</taxon>
        <taxon>Dikarya</taxon>
        <taxon>Ascomycota</taxon>
        <taxon>Pezizomycotina</taxon>
        <taxon>Sordariomycetes</taxon>
        <taxon>Hypocreomycetidae</taxon>
        <taxon>Hypocreales</taxon>
        <taxon>Nectriaceae</taxon>
        <taxon>Dactylonectria</taxon>
    </lineage>
</organism>
<evidence type="ECO:0000313" key="2">
    <source>
        <dbReference type="EMBL" id="KAH7122101.1"/>
    </source>
</evidence>